<accession>A0A8J3GF84</accession>
<dbReference type="PANTHER" id="PTHR11079:SF161">
    <property type="entry name" value="CMP_DCMP-TYPE DEAMINASE DOMAIN-CONTAINING PROTEIN"/>
    <property type="match status" value="1"/>
</dbReference>
<dbReference type="InterPro" id="IPR016192">
    <property type="entry name" value="APOBEC/CMP_deaminase_Zn-bd"/>
</dbReference>
<reference evidence="4" key="1">
    <citation type="journal article" date="2014" name="Int. J. Syst. Evol. Microbiol.">
        <title>Complete genome sequence of Corynebacterium casei LMG S-19264T (=DSM 44701T), isolated from a smear-ripened cheese.</title>
        <authorList>
            <consortium name="US DOE Joint Genome Institute (JGI-PGF)"/>
            <person name="Walter F."/>
            <person name="Albersmeier A."/>
            <person name="Kalinowski J."/>
            <person name="Ruckert C."/>
        </authorList>
    </citation>
    <scope>NUCLEOTIDE SEQUENCE</scope>
    <source>
        <strain evidence="4">KCTC 12870</strain>
    </source>
</reference>
<dbReference type="PANTHER" id="PTHR11079">
    <property type="entry name" value="CYTOSINE DEAMINASE FAMILY MEMBER"/>
    <property type="match status" value="1"/>
</dbReference>
<dbReference type="GO" id="GO:0047974">
    <property type="term" value="F:guanosine deaminase activity"/>
    <property type="evidence" value="ECO:0007669"/>
    <property type="project" value="TreeGrafter"/>
</dbReference>
<dbReference type="Pfam" id="PF00383">
    <property type="entry name" value="dCMP_cyt_deam_1"/>
    <property type="match status" value="1"/>
</dbReference>
<dbReference type="Gene3D" id="3.40.140.10">
    <property type="entry name" value="Cytidine Deaminase, domain 2"/>
    <property type="match status" value="1"/>
</dbReference>
<proteinExistence type="predicted"/>
<evidence type="ECO:0000256" key="2">
    <source>
        <dbReference type="ARBA" id="ARBA00022833"/>
    </source>
</evidence>
<reference evidence="4" key="2">
    <citation type="submission" date="2020-09" db="EMBL/GenBank/DDBJ databases">
        <authorList>
            <person name="Sun Q."/>
            <person name="Kim S."/>
        </authorList>
    </citation>
    <scope>NUCLEOTIDE SEQUENCE</scope>
    <source>
        <strain evidence="4">KCTC 12870</strain>
    </source>
</reference>
<comment type="caution">
    <text evidence="4">The sequence shown here is derived from an EMBL/GenBank/DDBJ whole genome shotgun (WGS) entry which is preliminary data.</text>
</comment>
<protein>
    <submittedName>
        <fullName evidence="4">tRNA-specific adenosine deaminase</fullName>
    </submittedName>
</protein>
<evidence type="ECO:0000313" key="4">
    <source>
        <dbReference type="EMBL" id="GHC09598.1"/>
    </source>
</evidence>
<keyword evidence="2" id="KW-0862">Zinc</keyword>
<dbReference type="InterPro" id="IPR002125">
    <property type="entry name" value="CMP_dCMP_dom"/>
</dbReference>
<feature type="domain" description="CMP/dCMP-type deaminase" evidence="3">
    <location>
        <begin position="4"/>
        <end position="119"/>
    </location>
</feature>
<dbReference type="PROSITE" id="PS51747">
    <property type="entry name" value="CYT_DCMP_DEAMINASES_2"/>
    <property type="match status" value="1"/>
</dbReference>
<dbReference type="InterPro" id="IPR016193">
    <property type="entry name" value="Cytidine_deaminase-like"/>
</dbReference>
<dbReference type="GO" id="GO:0006152">
    <property type="term" value="P:purine nucleoside catabolic process"/>
    <property type="evidence" value="ECO:0007669"/>
    <property type="project" value="TreeGrafter"/>
</dbReference>
<evidence type="ECO:0000259" key="3">
    <source>
        <dbReference type="PROSITE" id="PS51747"/>
    </source>
</evidence>
<keyword evidence="1" id="KW-0479">Metal-binding</keyword>
<dbReference type="CDD" id="cd01285">
    <property type="entry name" value="nucleoside_deaminase"/>
    <property type="match status" value="1"/>
</dbReference>
<dbReference type="SUPFAM" id="SSF53927">
    <property type="entry name" value="Cytidine deaminase-like"/>
    <property type="match status" value="1"/>
</dbReference>
<dbReference type="Proteomes" id="UP000642829">
    <property type="component" value="Unassembled WGS sequence"/>
</dbReference>
<dbReference type="GO" id="GO:0008270">
    <property type="term" value="F:zinc ion binding"/>
    <property type="evidence" value="ECO:0007669"/>
    <property type="project" value="InterPro"/>
</dbReference>
<dbReference type="EMBL" id="BMXG01000021">
    <property type="protein sequence ID" value="GHC09598.1"/>
    <property type="molecule type" value="Genomic_DNA"/>
</dbReference>
<organism evidence="4 5">
    <name type="scientific">Cerasicoccus arenae</name>
    <dbReference type="NCBI Taxonomy" id="424488"/>
    <lineage>
        <taxon>Bacteria</taxon>
        <taxon>Pseudomonadati</taxon>
        <taxon>Verrucomicrobiota</taxon>
        <taxon>Opitutia</taxon>
        <taxon>Puniceicoccales</taxon>
        <taxon>Cerasicoccaceae</taxon>
        <taxon>Cerasicoccus</taxon>
    </lineage>
</organism>
<dbReference type="AlphaFoldDB" id="A0A8J3GF84"/>
<dbReference type="RefSeq" id="WP_189516442.1">
    <property type="nucleotide sequence ID" value="NZ_BMXG01000021.1"/>
</dbReference>
<evidence type="ECO:0000313" key="5">
    <source>
        <dbReference type="Proteomes" id="UP000642829"/>
    </source>
</evidence>
<gene>
    <name evidence="4" type="ORF">GCM10007047_28620</name>
</gene>
<sequence length="160" mass="17709">MSDEQNKYMRRAIALSARASLEDRSGGVFGAVVVKDGIIVGEGWNRVIAQNDPTWHAETSAIRAACSRLGTFDLSGATIYTSGEPCPMCLSAIYWAHIDKIYYAATIGDALEYGGFDDSFIYEQFTKPASERKIPQQELLRAEGVEVWKKYAALPDKTPY</sequence>
<keyword evidence="5" id="KW-1185">Reference proteome</keyword>
<dbReference type="PROSITE" id="PS00903">
    <property type="entry name" value="CYT_DCMP_DEAMINASES_1"/>
    <property type="match status" value="1"/>
</dbReference>
<name>A0A8J3GF84_9BACT</name>
<evidence type="ECO:0000256" key="1">
    <source>
        <dbReference type="ARBA" id="ARBA00022723"/>
    </source>
</evidence>